<feature type="repeat" description="TPR" evidence="7">
    <location>
        <begin position="1295"/>
        <end position="1328"/>
    </location>
</feature>
<dbReference type="PROSITE" id="PS50005">
    <property type="entry name" value="TPR"/>
    <property type="match status" value="3"/>
</dbReference>
<keyword evidence="4 8" id="KW-0547">Nucleotide-binding</keyword>
<reference evidence="11 12" key="1">
    <citation type="submission" date="2019-08" db="EMBL/GenBank/DDBJ databases">
        <title>Complete genome sequence of Candidatus Uab amorphum.</title>
        <authorList>
            <person name="Shiratori T."/>
            <person name="Suzuki S."/>
            <person name="Kakizawa Y."/>
            <person name="Ishida K."/>
        </authorList>
    </citation>
    <scope>NUCLEOTIDE SEQUENCE [LARGE SCALE GENOMIC DNA]</scope>
    <source>
        <strain evidence="11 12">SRT547</strain>
    </source>
</reference>
<dbReference type="FunFam" id="1.10.510.10:FF:000021">
    <property type="entry name" value="Serine/threonine protein kinase"/>
    <property type="match status" value="1"/>
</dbReference>
<dbReference type="InterPro" id="IPR019734">
    <property type="entry name" value="TPR_rpt"/>
</dbReference>
<keyword evidence="2" id="KW-0723">Serine/threonine-protein kinase</keyword>
<accession>A0A5S9IU92</accession>
<dbReference type="RefSeq" id="WP_151972165.1">
    <property type="nucleotide sequence ID" value="NZ_AP019860.1"/>
</dbReference>
<feature type="domain" description="Protein kinase" evidence="10">
    <location>
        <begin position="42"/>
        <end position="303"/>
    </location>
</feature>
<keyword evidence="12" id="KW-1185">Reference proteome</keyword>
<dbReference type="SUPFAM" id="SSF48371">
    <property type="entry name" value="ARM repeat"/>
    <property type="match status" value="1"/>
</dbReference>
<dbReference type="OrthoDB" id="6111975at2"/>
<evidence type="ECO:0000256" key="5">
    <source>
        <dbReference type="ARBA" id="ARBA00022777"/>
    </source>
</evidence>
<dbReference type="GO" id="GO:0005524">
    <property type="term" value="F:ATP binding"/>
    <property type="evidence" value="ECO:0007669"/>
    <property type="project" value="UniProtKB-UniRule"/>
</dbReference>
<dbReference type="EMBL" id="AP019860">
    <property type="protein sequence ID" value="BBM88044.1"/>
    <property type="molecule type" value="Genomic_DNA"/>
</dbReference>
<evidence type="ECO:0000259" key="10">
    <source>
        <dbReference type="PROSITE" id="PS50011"/>
    </source>
</evidence>
<gene>
    <name evidence="11" type="ORF">UABAM_06460</name>
</gene>
<dbReference type="SUPFAM" id="SSF81901">
    <property type="entry name" value="HCP-like"/>
    <property type="match status" value="1"/>
</dbReference>
<feature type="region of interest" description="Disordered" evidence="9">
    <location>
        <begin position="1"/>
        <end position="30"/>
    </location>
</feature>
<feature type="binding site" evidence="8">
    <location>
        <position position="71"/>
    </location>
    <ligand>
        <name>ATP</name>
        <dbReference type="ChEBI" id="CHEBI:30616"/>
    </ligand>
</feature>
<dbReference type="PROSITE" id="PS00107">
    <property type="entry name" value="PROTEIN_KINASE_ATP"/>
    <property type="match status" value="1"/>
</dbReference>
<evidence type="ECO:0000256" key="9">
    <source>
        <dbReference type="SAM" id="MobiDB-lite"/>
    </source>
</evidence>
<sequence>MATHHSANSDDSQDKYAVTRVKGRSTMNLKRQEPTQNMLRHYKITGILGEGGMGKVYKAWDTKINRPVALKVLLPRNSHMQKVIERFSREALAVAKLQHPNIVGLYEIGVDKGQRFFTMQFIEGTTLHETGTNRKLRIPKIVNIMIKVAHAIDYAHSQGVIHRDLKPANILLSEEEEPFVMDFGLAKLDKVDKSLTKTGEVMGTPYYMSPEQATGKSKDIERTTDIYSLGVILYELLTGEVPFSAPSTMQILNKITKADPVLPSKINPRIPKPLQAICLKAMHKKVYKRYQSGKELAEDLERFKNGEKVHARNPISTQKWRIAAIVVMTSLLSIYIGYGFGQRTKNDIYQLGISWEQLSPSKWPKYGKRLVDKGFFQQAHEIFTKALATPNLDAREEEIRCYLIATSVNLSHYQQALFHYQKLSSTKQKNPEIMLAIAKAHYYLENYSTAQSLLQNLKDSKKFPQKQIQVMFYLAETDYELGNYNSAKKFLEKVEHLLFKNNNNFDDSLKATLFLHLGNCYLNEKNYSLAENYLKKAQNFLPNLVDIYSALGTCYLKEKSPIRDAKKAQECFRKCVELDTNNSMYYAHLGNSLEALGEYREANSMYIRALDIDSENFTATRGLLTVPLRDIAVIETNIQHLMYYLNKIQKVAATDLMANDVLKIQRKYQNAYIQYLAIKKTQGNPHSFAKRLLKENISLQIYDSIQKGLLTLRYHPEIDLMAKTLQNGAYKKHVKERLAQTFGMIFRMRREEQKYVSYYLIAKYYFVKHISQQQIEENIQVQFVYDILRDEEENTFMRYLAAKIIMKLLDFKEIENLAKKRNSCAVICRTVLNESGFPRPFRYKNLPWKDNLLLTKFVARYGKHSAQDWLLFKAHRDEIVRLYAAANVAQRNENRQHLFNAREILAKLTQHKSPDIRSYAHYFLWRSYIVNEDKMRHLNYIIAGLRDPNIRVKKSVLFYRDLFVDPKLWDELCALLRSAKEDTVLRMALSGLATYDSDNAMFDEMIYSHDKYLYSTRALAFMCRLFFMGKTPKHERKPKIQRKFFKLLQELGKLTQDPEPRFRFIIYCFLSVAGFQPTDFIKDEKDPYVKAHIIANIKFKLLSSRSSNHRRELSIIQPFLNHKNTVIQKAALISYASLLNIDQQRVLFDDVKTRKEKNILEGAAVGFYSSARVPILARMDQEGRFNLDSKNQYYESYIEKLQLFFRYPTIKKHLRERITFAIDLYPEAYYYYERSLIHMFDKKHNAALEDLKKALKFAENSDKYIYTIAKIYHEIGKVDEAKAWLAKLQIHNYDLENMQSIAELYVKVGLYEEARKVYSKLILLFPSNKNLYLGLAKCYNKLGETSWHKVYVNYASKQDSSK</sequence>
<evidence type="ECO:0000313" key="11">
    <source>
        <dbReference type="EMBL" id="BBM88044.1"/>
    </source>
</evidence>
<dbReference type="KEGG" id="uam:UABAM_06460"/>
<dbReference type="Gene3D" id="3.30.200.20">
    <property type="entry name" value="Phosphorylase Kinase, domain 1"/>
    <property type="match status" value="1"/>
</dbReference>
<keyword evidence="3" id="KW-0808">Transferase</keyword>
<dbReference type="SMART" id="SM00028">
    <property type="entry name" value="TPR"/>
    <property type="match status" value="7"/>
</dbReference>
<dbReference type="SMART" id="SM00220">
    <property type="entry name" value="S_TKc"/>
    <property type="match status" value="1"/>
</dbReference>
<evidence type="ECO:0000256" key="2">
    <source>
        <dbReference type="ARBA" id="ARBA00022527"/>
    </source>
</evidence>
<dbReference type="SUPFAM" id="SSF48452">
    <property type="entry name" value="TPR-like"/>
    <property type="match status" value="1"/>
</dbReference>
<dbReference type="InterPro" id="IPR016024">
    <property type="entry name" value="ARM-type_fold"/>
</dbReference>
<dbReference type="InterPro" id="IPR011009">
    <property type="entry name" value="Kinase-like_dom_sf"/>
</dbReference>
<dbReference type="InterPro" id="IPR017441">
    <property type="entry name" value="Protein_kinase_ATP_BS"/>
</dbReference>
<evidence type="ECO:0000256" key="1">
    <source>
        <dbReference type="ARBA" id="ARBA00012513"/>
    </source>
</evidence>
<name>A0A5S9IU92_UABAM</name>
<evidence type="ECO:0000256" key="6">
    <source>
        <dbReference type="ARBA" id="ARBA00022840"/>
    </source>
</evidence>
<evidence type="ECO:0000313" key="12">
    <source>
        <dbReference type="Proteomes" id="UP000326354"/>
    </source>
</evidence>
<dbReference type="InterPro" id="IPR008271">
    <property type="entry name" value="Ser/Thr_kinase_AS"/>
</dbReference>
<dbReference type="PROSITE" id="PS50011">
    <property type="entry name" value="PROTEIN_KINASE_DOM"/>
    <property type="match status" value="1"/>
</dbReference>
<keyword evidence="5 11" id="KW-0418">Kinase</keyword>
<dbReference type="Pfam" id="PF13181">
    <property type="entry name" value="TPR_8"/>
    <property type="match status" value="2"/>
</dbReference>
<organism evidence="11 12">
    <name type="scientific">Uabimicrobium amorphum</name>
    <dbReference type="NCBI Taxonomy" id="2596890"/>
    <lineage>
        <taxon>Bacteria</taxon>
        <taxon>Pseudomonadati</taxon>
        <taxon>Planctomycetota</taxon>
        <taxon>Candidatus Uabimicrobiia</taxon>
        <taxon>Candidatus Uabimicrobiales</taxon>
        <taxon>Candidatus Uabimicrobiaceae</taxon>
        <taxon>Candidatus Uabimicrobium</taxon>
    </lineage>
</organism>
<dbReference type="GO" id="GO:0004674">
    <property type="term" value="F:protein serine/threonine kinase activity"/>
    <property type="evidence" value="ECO:0007669"/>
    <property type="project" value="UniProtKB-KW"/>
</dbReference>
<keyword evidence="7" id="KW-0802">TPR repeat</keyword>
<dbReference type="PANTHER" id="PTHR43289">
    <property type="entry name" value="MITOGEN-ACTIVATED PROTEIN KINASE KINASE KINASE 20-RELATED"/>
    <property type="match status" value="1"/>
</dbReference>
<evidence type="ECO:0000256" key="7">
    <source>
        <dbReference type="PROSITE-ProRule" id="PRU00339"/>
    </source>
</evidence>
<dbReference type="Proteomes" id="UP000326354">
    <property type="component" value="Chromosome"/>
</dbReference>
<feature type="repeat" description="TPR" evidence="7">
    <location>
        <begin position="583"/>
        <end position="616"/>
    </location>
</feature>
<dbReference type="InterPro" id="IPR011990">
    <property type="entry name" value="TPR-like_helical_dom_sf"/>
</dbReference>
<dbReference type="CDD" id="cd14014">
    <property type="entry name" value="STKc_PknB_like"/>
    <property type="match status" value="1"/>
</dbReference>
<feature type="repeat" description="TPR" evidence="7">
    <location>
        <begin position="511"/>
        <end position="544"/>
    </location>
</feature>
<dbReference type="InterPro" id="IPR000719">
    <property type="entry name" value="Prot_kinase_dom"/>
</dbReference>
<dbReference type="PROSITE" id="PS00108">
    <property type="entry name" value="PROTEIN_KINASE_ST"/>
    <property type="match status" value="1"/>
</dbReference>
<evidence type="ECO:0000256" key="3">
    <source>
        <dbReference type="ARBA" id="ARBA00022679"/>
    </source>
</evidence>
<proteinExistence type="predicted"/>
<dbReference type="Gene3D" id="1.25.40.10">
    <property type="entry name" value="Tetratricopeptide repeat domain"/>
    <property type="match status" value="3"/>
</dbReference>
<evidence type="ECO:0000256" key="4">
    <source>
        <dbReference type="ARBA" id="ARBA00022741"/>
    </source>
</evidence>
<keyword evidence="6 8" id="KW-0067">ATP-binding</keyword>
<dbReference type="Pfam" id="PF00069">
    <property type="entry name" value="Pkinase"/>
    <property type="match status" value="1"/>
</dbReference>
<dbReference type="SUPFAM" id="SSF56112">
    <property type="entry name" value="Protein kinase-like (PK-like)"/>
    <property type="match status" value="1"/>
</dbReference>
<dbReference type="PANTHER" id="PTHR43289:SF6">
    <property type="entry name" value="SERINE_THREONINE-PROTEIN KINASE NEKL-3"/>
    <property type="match status" value="1"/>
</dbReference>
<protein>
    <recommendedName>
        <fullName evidence="1">non-specific serine/threonine protein kinase</fullName>
        <ecNumber evidence="1">2.7.11.1</ecNumber>
    </recommendedName>
</protein>
<feature type="compositionally biased region" description="Polar residues" evidence="9">
    <location>
        <begin position="1"/>
        <end position="10"/>
    </location>
</feature>
<dbReference type="EC" id="2.7.11.1" evidence="1"/>
<dbReference type="Gene3D" id="1.10.510.10">
    <property type="entry name" value="Transferase(Phosphotransferase) domain 1"/>
    <property type="match status" value="1"/>
</dbReference>
<evidence type="ECO:0000256" key="8">
    <source>
        <dbReference type="PROSITE-ProRule" id="PRU10141"/>
    </source>
</evidence>